<reference evidence="3" key="1">
    <citation type="submission" date="2020-11" db="EMBL/GenBank/DDBJ databases">
        <authorList>
            <consortium name="DOE Joint Genome Institute"/>
            <person name="Ahrendt S."/>
            <person name="Riley R."/>
            <person name="Andreopoulos W."/>
            <person name="Labutti K."/>
            <person name="Pangilinan J."/>
            <person name="Ruiz-Duenas F.J."/>
            <person name="Barrasa J.M."/>
            <person name="Sanchez-Garcia M."/>
            <person name="Camarero S."/>
            <person name="Miyauchi S."/>
            <person name="Serrano A."/>
            <person name="Linde D."/>
            <person name="Babiker R."/>
            <person name="Drula E."/>
            <person name="Ayuso-Fernandez I."/>
            <person name="Pacheco R."/>
            <person name="Padilla G."/>
            <person name="Ferreira P."/>
            <person name="Barriuso J."/>
            <person name="Kellner H."/>
            <person name="Castanera R."/>
            <person name="Alfaro M."/>
            <person name="Ramirez L."/>
            <person name="Pisabarro A.G."/>
            <person name="Kuo A."/>
            <person name="Tritt A."/>
            <person name="Lipzen A."/>
            <person name="He G."/>
            <person name="Yan M."/>
            <person name="Ng V."/>
            <person name="Cullen D."/>
            <person name="Martin F."/>
            <person name="Rosso M.-N."/>
            <person name="Henrissat B."/>
            <person name="Hibbett D."/>
            <person name="Martinez A.T."/>
            <person name="Grigoriev I.V."/>
        </authorList>
    </citation>
    <scope>NUCLEOTIDE SEQUENCE</scope>
    <source>
        <strain evidence="3">AH 40177</strain>
    </source>
</reference>
<evidence type="ECO:0000259" key="2">
    <source>
        <dbReference type="Pfam" id="PF20434"/>
    </source>
</evidence>
<dbReference type="PANTHER" id="PTHR48081">
    <property type="entry name" value="AB HYDROLASE SUPERFAMILY PROTEIN C4A8.06C"/>
    <property type="match status" value="1"/>
</dbReference>
<dbReference type="Proteomes" id="UP000772434">
    <property type="component" value="Unassembled WGS sequence"/>
</dbReference>
<accession>A0A9P5U9Y6</accession>
<dbReference type="SUPFAM" id="SSF53474">
    <property type="entry name" value="alpha/beta-Hydrolases"/>
    <property type="match status" value="1"/>
</dbReference>
<dbReference type="Pfam" id="PF20434">
    <property type="entry name" value="BD-FAE"/>
    <property type="match status" value="1"/>
</dbReference>
<keyword evidence="4" id="KW-1185">Reference proteome</keyword>
<dbReference type="OrthoDB" id="433474at2759"/>
<sequence>MDKVAELNETDIPKILLPTIGIFVPLLEEKRSLILSTPRRTFKYGTTDRHKLDVYYPAEPLASGKTPVLFFLYGGSYMSGDRILPAPADLAYANVGAYFSRKGFTTVIPDYRITPEAVFPDPSKDARDAIVWITENPHSLSYGSFTSAGLDSIFVMGHSAGAITVSTMVLLSLLPESVQSLLKGAILIAGAYAWDTEVEGVPGIPPEVTNQFFGSVDKAKENTPLPLLETFPKDKLSALPPILIAHAESEPDSFLRVGKRFHDALSTLTEKQVPKIIGRGHNHISTTFALMSGQGEQWADEVAVWIQAAL</sequence>
<name>A0A9P5U9Y6_9AGAR</name>
<organism evidence="3 4">
    <name type="scientific">Rhodocollybia butyracea</name>
    <dbReference type="NCBI Taxonomy" id="206335"/>
    <lineage>
        <taxon>Eukaryota</taxon>
        <taxon>Fungi</taxon>
        <taxon>Dikarya</taxon>
        <taxon>Basidiomycota</taxon>
        <taxon>Agaricomycotina</taxon>
        <taxon>Agaricomycetes</taxon>
        <taxon>Agaricomycetidae</taxon>
        <taxon>Agaricales</taxon>
        <taxon>Marasmiineae</taxon>
        <taxon>Omphalotaceae</taxon>
        <taxon>Rhodocollybia</taxon>
    </lineage>
</organism>
<evidence type="ECO:0000313" key="4">
    <source>
        <dbReference type="Proteomes" id="UP000772434"/>
    </source>
</evidence>
<evidence type="ECO:0000256" key="1">
    <source>
        <dbReference type="ARBA" id="ARBA00022801"/>
    </source>
</evidence>
<dbReference type="Gene3D" id="3.40.50.1820">
    <property type="entry name" value="alpha/beta hydrolase"/>
    <property type="match status" value="1"/>
</dbReference>
<protein>
    <submittedName>
        <fullName evidence="3">Alpha/Beta hydrolase protein</fullName>
    </submittedName>
</protein>
<feature type="domain" description="BD-FAE-like" evidence="2">
    <location>
        <begin position="52"/>
        <end position="165"/>
    </location>
</feature>
<dbReference type="InterPro" id="IPR050300">
    <property type="entry name" value="GDXG_lipolytic_enzyme"/>
</dbReference>
<dbReference type="EMBL" id="JADNRY010000024">
    <property type="protein sequence ID" value="KAF9072480.1"/>
    <property type="molecule type" value="Genomic_DNA"/>
</dbReference>
<proteinExistence type="predicted"/>
<comment type="caution">
    <text evidence="3">The sequence shown here is derived from an EMBL/GenBank/DDBJ whole genome shotgun (WGS) entry which is preliminary data.</text>
</comment>
<gene>
    <name evidence="3" type="ORF">BDP27DRAFT_1320531</name>
</gene>
<dbReference type="InterPro" id="IPR049492">
    <property type="entry name" value="BD-FAE-like_dom"/>
</dbReference>
<keyword evidence="1 3" id="KW-0378">Hydrolase</keyword>
<evidence type="ECO:0000313" key="3">
    <source>
        <dbReference type="EMBL" id="KAF9072480.1"/>
    </source>
</evidence>
<dbReference type="AlphaFoldDB" id="A0A9P5U9Y6"/>
<dbReference type="InterPro" id="IPR029058">
    <property type="entry name" value="AB_hydrolase_fold"/>
</dbReference>
<dbReference type="GO" id="GO:0016787">
    <property type="term" value="F:hydrolase activity"/>
    <property type="evidence" value="ECO:0007669"/>
    <property type="project" value="UniProtKB-KW"/>
</dbReference>